<dbReference type="Pfam" id="PF13361">
    <property type="entry name" value="UvrD_C"/>
    <property type="match status" value="2"/>
</dbReference>
<evidence type="ECO:0000256" key="12">
    <source>
        <dbReference type="PROSITE-ProRule" id="PRU00560"/>
    </source>
</evidence>
<dbReference type="EC" id="5.6.2.4" evidence="9"/>
<keyword evidence="2 12" id="KW-0547">Nucleotide-binding</keyword>
<dbReference type="InterPro" id="IPR014016">
    <property type="entry name" value="UvrD-like_ATP-bd"/>
</dbReference>
<dbReference type="Pfam" id="PF00580">
    <property type="entry name" value="UvrD-helicase"/>
    <property type="match status" value="1"/>
</dbReference>
<dbReference type="InterPro" id="IPR027417">
    <property type="entry name" value="P-loop_NTPase"/>
</dbReference>
<evidence type="ECO:0000256" key="2">
    <source>
        <dbReference type="ARBA" id="ARBA00022741"/>
    </source>
</evidence>
<evidence type="ECO:0000256" key="11">
    <source>
        <dbReference type="ARBA" id="ARBA00048988"/>
    </source>
</evidence>
<organism evidence="16 17">
    <name type="scientific">Breznakiella homolactica</name>
    <dbReference type="NCBI Taxonomy" id="2798577"/>
    <lineage>
        <taxon>Bacteria</taxon>
        <taxon>Pseudomonadati</taxon>
        <taxon>Spirochaetota</taxon>
        <taxon>Spirochaetia</taxon>
        <taxon>Spirochaetales</taxon>
        <taxon>Breznakiellaceae</taxon>
        <taxon>Breznakiella</taxon>
    </lineage>
</organism>
<keyword evidence="3 12" id="KW-0378">Hydrolase</keyword>
<comment type="similarity">
    <text evidence="1">Belongs to the helicase family. UvrD subfamily.</text>
</comment>
<dbReference type="SUPFAM" id="SSF52540">
    <property type="entry name" value="P-loop containing nucleoside triphosphate hydrolases"/>
    <property type="match status" value="1"/>
</dbReference>
<dbReference type="InterPro" id="IPR014017">
    <property type="entry name" value="DNA_helicase_UvrD-like_C"/>
</dbReference>
<evidence type="ECO:0000256" key="10">
    <source>
        <dbReference type="ARBA" id="ARBA00034923"/>
    </source>
</evidence>
<reference evidence="16" key="1">
    <citation type="submission" date="2021-01" db="EMBL/GenBank/DDBJ databases">
        <title>Description of Breznakiella homolactica.</title>
        <authorList>
            <person name="Song Y."/>
            <person name="Brune A."/>
        </authorList>
    </citation>
    <scope>NUCLEOTIDE SEQUENCE</scope>
    <source>
        <strain evidence="16">RmG30</strain>
    </source>
</reference>
<proteinExistence type="inferred from homology"/>
<comment type="catalytic activity">
    <reaction evidence="8">
        <text>Couples ATP hydrolysis with the unwinding of duplex DNA by translocating in the 3'-5' direction.</text>
        <dbReference type="EC" id="5.6.2.4"/>
    </reaction>
</comment>
<dbReference type="EMBL" id="CP067089">
    <property type="protein sequence ID" value="QQO09713.1"/>
    <property type="molecule type" value="Genomic_DNA"/>
</dbReference>
<feature type="region of interest" description="Disordered" evidence="13">
    <location>
        <begin position="489"/>
        <end position="524"/>
    </location>
</feature>
<dbReference type="Gene3D" id="1.10.486.10">
    <property type="entry name" value="PCRA, domain 4"/>
    <property type="match status" value="2"/>
</dbReference>
<protein>
    <recommendedName>
        <fullName evidence="9">DNA 3'-5' helicase</fullName>
        <ecNumber evidence="9">5.6.2.4</ecNumber>
    </recommendedName>
    <alternativeName>
        <fullName evidence="10">DNA 3'-5' helicase II</fullName>
    </alternativeName>
</protein>
<dbReference type="PROSITE" id="PS51217">
    <property type="entry name" value="UVRD_HELICASE_CTER"/>
    <property type="match status" value="1"/>
</dbReference>
<dbReference type="GO" id="GO:0033202">
    <property type="term" value="C:DNA helicase complex"/>
    <property type="evidence" value="ECO:0007669"/>
    <property type="project" value="TreeGrafter"/>
</dbReference>
<keyword evidence="6" id="KW-0238">DNA-binding</keyword>
<dbReference type="PROSITE" id="PS51198">
    <property type="entry name" value="UVRD_HELICASE_ATP_BIND"/>
    <property type="match status" value="1"/>
</dbReference>
<dbReference type="GO" id="GO:0043138">
    <property type="term" value="F:3'-5' DNA helicase activity"/>
    <property type="evidence" value="ECO:0007669"/>
    <property type="project" value="UniProtKB-EC"/>
</dbReference>
<dbReference type="GO" id="GO:0016787">
    <property type="term" value="F:hydrolase activity"/>
    <property type="evidence" value="ECO:0007669"/>
    <property type="project" value="UniProtKB-UniRule"/>
</dbReference>
<dbReference type="InterPro" id="IPR013986">
    <property type="entry name" value="DExx_box_DNA_helicase_dom_sf"/>
</dbReference>
<dbReference type="GO" id="GO:0003677">
    <property type="term" value="F:DNA binding"/>
    <property type="evidence" value="ECO:0007669"/>
    <property type="project" value="UniProtKB-KW"/>
</dbReference>
<dbReference type="KEGG" id="bhc:JFL75_01995"/>
<name>A0A7T7XNT2_9SPIR</name>
<dbReference type="AlphaFoldDB" id="A0A7T7XNT2"/>
<dbReference type="CDD" id="cd17932">
    <property type="entry name" value="DEXQc_UvrD"/>
    <property type="match status" value="1"/>
</dbReference>
<feature type="binding site" evidence="12">
    <location>
        <begin position="37"/>
        <end position="44"/>
    </location>
    <ligand>
        <name>ATP</name>
        <dbReference type="ChEBI" id="CHEBI:30616"/>
    </ligand>
</feature>
<dbReference type="GO" id="GO:0005829">
    <property type="term" value="C:cytosol"/>
    <property type="evidence" value="ECO:0007669"/>
    <property type="project" value="TreeGrafter"/>
</dbReference>
<evidence type="ECO:0000256" key="13">
    <source>
        <dbReference type="SAM" id="MobiDB-lite"/>
    </source>
</evidence>
<dbReference type="GO" id="GO:0005524">
    <property type="term" value="F:ATP binding"/>
    <property type="evidence" value="ECO:0007669"/>
    <property type="project" value="UniProtKB-UniRule"/>
</dbReference>
<evidence type="ECO:0000256" key="8">
    <source>
        <dbReference type="ARBA" id="ARBA00034617"/>
    </source>
</evidence>
<evidence type="ECO:0000256" key="5">
    <source>
        <dbReference type="ARBA" id="ARBA00022840"/>
    </source>
</evidence>
<feature type="region of interest" description="Disordered" evidence="13">
    <location>
        <begin position="704"/>
        <end position="731"/>
    </location>
</feature>
<keyword evidence="4 12" id="KW-0347">Helicase</keyword>
<dbReference type="Gene3D" id="1.10.10.160">
    <property type="match status" value="1"/>
</dbReference>
<evidence type="ECO:0000259" key="14">
    <source>
        <dbReference type="PROSITE" id="PS51198"/>
    </source>
</evidence>
<gene>
    <name evidence="16" type="ORF">JFL75_01995</name>
</gene>
<keyword evidence="7" id="KW-0413">Isomerase</keyword>
<dbReference type="Gene3D" id="3.40.50.300">
    <property type="entry name" value="P-loop containing nucleotide triphosphate hydrolases"/>
    <property type="match status" value="3"/>
</dbReference>
<evidence type="ECO:0000256" key="1">
    <source>
        <dbReference type="ARBA" id="ARBA00009922"/>
    </source>
</evidence>
<dbReference type="InterPro" id="IPR000212">
    <property type="entry name" value="DNA_helicase_UvrD/REP"/>
</dbReference>
<evidence type="ECO:0000313" key="17">
    <source>
        <dbReference type="Proteomes" id="UP000595917"/>
    </source>
</evidence>
<evidence type="ECO:0000256" key="7">
    <source>
        <dbReference type="ARBA" id="ARBA00023235"/>
    </source>
</evidence>
<evidence type="ECO:0000256" key="6">
    <source>
        <dbReference type="ARBA" id="ARBA00023125"/>
    </source>
</evidence>
<dbReference type="RefSeq" id="WP_215627016.1">
    <property type="nucleotide sequence ID" value="NZ_CP067089.2"/>
</dbReference>
<evidence type="ECO:0000313" key="16">
    <source>
        <dbReference type="EMBL" id="QQO09713.1"/>
    </source>
</evidence>
<comment type="catalytic activity">
    <reaction evidence="11">
        <text>ATP + H2O = ADP + phosphate + H(+)</text>
        <dbReference type="Rhea" id="RHEA:13065"/>
        <dbReference type="ChEBI" id="CHEBI:15377"/>
        <dbReference type="ChEBI" id="CHEBI:15378"/>
        <dbReference type="ChEBI" id="CHEBI:30616"/>
        <dbReference type="ChEBI" id="CHEBI:43474"/>
        <dbReference type="ChEBI" id="CHEBI:456216"/>
        <dbReference type="EC" id="5.6.2.4"/>
    </reaction>
</comment>
<feature type="domain" description="UvrD-like helicase ATP-binding" evidence="14">
    <location>
        <begin position="16"/>
        <end position="289"/>
    </location>
</feature>
<evidence type="ECO:0000256" key="4">
    <source>
        <dbReference type="ARBA" id="ARBA00022806"/>
    </source>
</evidence>
<sequence>MSKNSKPAAQVPPYLETLNPEQQEAVLHSGSPLLILAGAGSGKTRVITTKIAYLIRDRGMDPRSILAVTFTNKAAREMADRARIIEPRAGDAMLRTFHSFGAWFLRRNGSVLGLNPSFVIYDDDDTVSLLATLMGDSSRAEVKHTAHLIARAKDYFLNPDDPELDIIEHRSSFRKTYARYEERMLQIGNVDFGDLIKKPVEALRVSPELAQRFRDRFRVILVDEYQDSNVAQFELLKALCGPETYVCVVGDDDQSIYRFRGAEVRNILEFPDRFPGTEIVRLERNYRSTAPILDLASSVVDHNEGRLGKKLRSERGPGKTPTLAFLPDQDSEVAFCAELIGQSVSGKTSRYSDWAVLYRTNAQSLGFETEFLRRRIPYRVVGSLKFYEREEVKDALALLSFLVNPRDEVAFRRVVNKPARGVGAATVDRIVLEASAGMFAGDGGLGLSQDGLEGDLAAASRRVLSSLSAKAKAGLETFLSAVEGARTLLSGDGPGGEDDGGGSASDPESPKTKSKKGGKKKEAAPDLRGGVGLSACVVRLVQDAGIAEYHLAHDEIAGNQRIANLQELANAASLYPAGEEGLLEFLEHVELDRSMEQDEGVDDAVTLITLHNTKGLEFPRVIMTGLEQGVFPRDDKKGDDLEEERRLFYVGATRAMDELYITSCAQRRLFGRTQPTQPSLFLHEITPDAVRIIGSCPYGFTPTEQPPADRSSGMVPNRSGPINGQAKRSSDGRWQVGDRVFHDDYGYGAVTNIREGDDGPVIQVGFETGREVRFLSEFQSSRFMKIQADDF</sequence>
<accession>A0A7T7XNT2</accession>
<dbReference type="PANTHER" id="PTHR11070:SF2">
    <property type="entry name" value="ATP-DEPENDENT DNA HELICASE SRS2"/>
    <property type="match status" value="1"/>
</dbReference>
<evidence type="ECO:0000259" key="15">
    <source>
        <dbReference type="PROSITE" id="PS51217"/>
    </source>
</evidence>
<dbReference type="PANTHER" id="PTHR11070">
    <property type="entry name" value="UVRD / RECB / PCRA DNA HELICASE FAMILY MEMBER"/>
    <property type="match status" value="1"/>
</dbReference>
<keyword evidence="17" id="KW-1185">Reference proteome</keyword>
<dbReference type="GO" id="GO:0000725">
    <property type="term" value="P:recombinational repair"/>
    <property type="evidence" value="ECO:0007669"/>
    <property type="project" value="TreeGrafter"/>
</dbReference>
<feature type="domain" description="UvrD-like helicase C-terminal" evidence="15">
    <location>
        <begin position="290"/>
        <end position="615"/>
    </location>
</feature>
<dbReference type="Proteomes" id="UP000595917">
    <property type="component" value="Chromosome"/>
</dbReference>
<evidence type="ECO:0000256" key="9">
    <source>
        <dbReference type="ARBA" id="ARBA00034808"/>
    </source>
</evidence>
<keyword evidence="5 12" id="KW-0067">ATP-binding</keyword>
<evidence type="ECO:0000256" key="3">
    <source>
        <dbReference type="ARBA" id="ARBA00022801"/>
    </source>
</evidence>